<dbReference type="Pfam" id="PF00082">
    <property type="entry name" value="Peptidase_S8"/>
    <property type="match status" value="1"/>
</dbReference>
<evidence type="ECO:0000256" key="7">
    <source>
        <dbReference type="PIRSR" id="PIRSR615500-1"/>
    </source>
</evidence>
<name>A0AAV2VVL9_9VIBR</name>
<protein>
    <submittedName>
        <fullName evidence="11">Microbial serine proteinase</fullName>
        <ecNumber evidence="11">3.4.21.-</ecNumber>
    </submittedName>
</protein>
<dbReference type="PANTHER" id="PTHR42884">
    <property type="entry name" value="PROPROTEIN CONVERTASE SUBTILISIN/KEXIN-RELATED"/>
    <property type="match status" value="1"/>
</dbReference>
<dbReference type="SUPFAM" id="SSF52743">
    <property type="entry name" value="Subtilisin-like"/>
    <property type="match status" value="1"/>
</dbReference>
<reference evidence="11 12" key="1">
    <citation type="journal article" date="2013" name="ISME J.">
        <title>Comparative genomics of pathogenic lineages of Vibrio nigripulchritudo identifies virulence-associated traits.</title>
        <authorList>
            <person name="Goudenege D."/>
            <person name="Labreuche Y."/>
            <person name="Krin E."/>
            <person name="Ansquer D."/>
            <person name="Mangenot S."/>
            <person name="Calteau A."/>
            <person name="Medigue C."/>
            <person name="Mazel D."/>
            <person name="Polz M.F."/>
            <person name="Le Roux F."/>
        </authorList>
    </citation>
    <scope>NUCLEOTIDE SEQUENCE [LARGE SCALE GENOMIC DNA]</scope>
    <source>
        <strain evidence="11 12">SOn1</strain>
    </source>
</reference>
<evidence type="ECO:0000256" key="6">
    <source>
        <dbReference type="ARBA" id="ARBA00022837"/>
    </source>
</evidence>
<dbReference type="AlphaFoldDB" id="A0AAV2VVL9"/>
<dbReference type="Proteomes" id="UP000018211">
    <property type="component" value="Unassembled WGS sequence"/>
</dbReference>
<comment type="similarity">
    <text evidence="1">Belongs to the peptidase S8 family. Furin subfamily.</text>
</comment>
<feature type="active site" description="Charge relay system" evidence="7 8">
    <location>
        <position position="86"/>
    </location>
</feature>
<accession>A0AAV2VVL9</accession>
<evidence type="ECO:0000259" key="10">
    <source>
        <dbReference type="PROSITE" id="PS51829"/>
    </source>
</evidence>
<dbReference type="GO" id="GO:0004252">
    <property type="term" value="F:serine-type endopeptidase activity"/>
    <property type="evidence" value="ECO:0007669"/>
    <property type="project" value="UniProtKB-UniRule"/>
</dbReference>
<dbReference type="InterPro" id="IPR023827">
    <property type="entry name" value="Peptidase_S8_Asp-AS"/>
</dbReference>
<dbReference type="InterPro" id="IPR000209">
    <property type="entry name" value="Peptidase_S8/S53_dom"/>
</dbReference>
<feature type="chain" id="PRO_5043943278" evidence="9">
    <location>
        <begin position="24"/>
        <end position="620"/>
    </location>
</feature>
<keyword evidence="3 9" id="KW-0732">Signal</keyword>
<dbReference type="SUPFAM" id="SSF49785">
    <property type="entry name" value="Galactose-binding domain-like"/>
    <property type="match status" value="1"/>
</dbReference>
<feature type="active site" description="Charge relay system" evidence="7 8">
    <location>
        <position position="123"/>
    </location>
</feature>
<evidence type="ECO:0000313" key="12">
    <source>
        <dbReference type="Proteomes" id="UP000018211"/>
    </source>
</evidence>
<evidence type="ECO:0000256" key="4">
    <source>
        <dbReference type="ARBA" id="ARBA00022801"/>
    </source>
</evidence>
<sequence length="620" mass="66435">MHKKRIISLAIGAAIAYAGTAGATDRFHADRWLTPGDPLLQHQWNLLNTGQAAFAAQGGVAGHDLNLWQTHLFGYGGQGVIVAVVDDGLEIAHPDLAPNIKPGSWNLVTNTNDPTPTKASASHGTSVAGIIAAAGGNNEGVRGVAPQAGLKGYNYLDEQSIESWLITHGKDPRTADVRVFNQSYGSQPLFSIPYDLTNNLNLVVQDAVHQEVSTTAHQGKGALFVKSAGNGFGRTSVRFTSGATFRILPKDYDTAEVPNEGLPWQNSNLSFNNANYWNMTISAMNADGKLSSYSSVGSNVFLTAPAGEFGRDKPAHVTTDLMGCDRGYNTIERADRNGLHGGTADDPNCNYNGVMNGTSSSAPNTSGAAALLMSVRPDLSQRDIRHLLATTATKIDAEHVNTDISYTTSSGVSRTVTGLEGWSANAAGYDYSPYYGFGLIDVDKAMFAARTAQPLPPLQLTEWKTTTANITVPDAGDQAVTDTVAINDALKVESVQVKVDIDHERTSDLLIELVSPSGTSSVLMSPRNSLVGRSLLQGIGQAIGDESRGYRDHLLLSHKFYGEDAAGEWTLRVTDTSGEHSHWILRNRNDETQSFNIPHFNNSVPGTINHWSIRIIGHQG</sequence>
<dbReference type="InterPro" id="IPR002884">
    <property type="entry name" value="P_dom"/>
</dbReference>
<gene>
    <name evidence="11" type="primary">aspA</name>
    <name evidence="11" type="ORF">VIBNISOn1_590014</name>
</gene>
<dbReference type="InterPro" id="IPR034182">
    <property type="entry name" value="Kexin/furin"/>
</dbReference>
<dbReference type="PROSITE" id="PS00137">
    <property type="entry name" value="SUBTILASE_HIS"/>
    <property type="match status" value="1"/>
</dbReference>
<feature type="active site" description="Charge relay system" evidence="7 8">
    <location>
        <position position="359"/>
    </location>
</feature>
<evidence type="ECO:0000256" key="3">
    <source>
        <dbReference type="ARBA" id="ARBA00022729"/>
    </source>
</evidence>
<dbReference type="PRINTS" id="PR00723">
    <property type="entry name" value="SUBTILISIN"/>
</dbReference>
<evidence type="ECO:0000256" key="8">
    <source>
        <dbReference type="PROSITE-ProRule" id="PRU01240"/>
    </source>
</evidence>
<evidence type="ECO:0000256" key="1">
    <source>
        <dbReference type="ARBA" id="ARBA00005325"/>
    </source>
</evidence>
<organism evidence="11 12">
    <name type="scientific">Vibrio nigripulchritudo SOn1</name>
    <dbReference type="NCBI Taxonomy" id="1238450"/>
    <lineage>
        <taxon>Bacteria</taxon>
        <taxon>Pseudomonadati</taxon>
        <taxon>Pseudomonadota</taxon>
        <taxon>Gammaproteobacteria</taxon>
        <taxon>Vibrionales</taxon>
        <taxon>Vibrionaceae</taxon>
        <taxon>Vibrio</taxon>
    </lineage>
</organism>
<dbReference type="Gene3D" id="3.40.50.200">
    <property type="entry name" value="Peptidase S8/S53 domain"/>
    <property type="match status" value="1"/>
</dbReference>
<feature type="domain" description="P/Homo B" evidence="10">
    <location>
        <begin position="455"/>
        <end position="620"/>
    </location>
</feature>
<keyword evidence="2 8" id="KW-0645">Protease</keyword>
<dbReference type="InterPro" id="IPR008979">
    <property type="entry name" value="Galactose-bd-like_sf"/>
</dbReference>
<dbReference type="GO" id="GO:0012505">
    <property type="term" value="C:endomembrane system"/>
    <property type="evidence" value="ECO:0007669"/>
    <property type="project" value="UniProtKB-ARBA"/>
</dbReference>
<evidence type="ECO:0000313" key="11">
    <source>
        <dbReference type="EMBL" id="CCO48672.1"/>
    </source>
</evidence>
<evidence type="ECO:0000256" key="5">
    <source>
        <dbReference type="ARBA" id="ARBA00022825"/>
    </source>
</evidence>
<dbReference type="Pfam" id="PF01483">
    <property type="entry name" value="P_proprotein"/>
    <property type="match status" value="1"/>
</dbReference>
<dbReference type="InterPro" id="IPR023828">
    <property type="entry name" value="Peptidase_S8_Ser-AS"/>
</dbReference>
<dbReference type="EC" id="3.4.21.-" evidence="11"/>
<dbReference type="GO" id="GO:0016020">
    <property type="term" value="C:membrane"/>
    <property type="evidence" value="ECO:0007669"/>
    <property type="project" value="TreeGrafter"/>
</dbReference>
<keyword evidence="6" id="KW-0106">Calcium</keyword>
<feature type="signal peptide" evidence="9">
    <location>
        <begin position="1"/>
        <end position="23"/>
    </location>
</feature>
<dbReference type="GO" id="GO:0016485">
    <property type="term" value="P:protein processing"/>
    <property type="evidence" value="ECO:0007669"/>
    <property type="project" value="TreeGrafter"/>
</dbReference>
<dbReference type="InterPro" id="IPR036852">
    <property type="entry name" value="Peptidase_S8/S53_dom_sf"/>
</dbReference>
<dbReference type="GO" id="GO:0005737">
    <property type="term" value="C:cytoplasm"/>
    <property type="evidence" value="ECO:0007669"/>
    <property type="project" value="UniProtKB-ARBA"/>
</dbReference>
<keyword evidence="4 8" id="KW-0378">Hydrolase</keyword>
<comment type="caution">
    <text evidence="11">The sequence shown here is derived from an EMBL/GenBank/DDBJ whole genome shotgun (WGS) entry which is preliminary data.</text>
</comment>
<proteinExistence type="inferred from homology"/>
<dbReference type="PROSITE" id="PS00138">
    <property type="entry name" value="SUBTILASE_SER"/>
    <property type="match status" value="1"/>
</dbReference>
<dbReference type="EMBL" id="CAOF01000152">
    <property type="protein sequence ID" value="CCO48672.1"/>
    <property type="molecule type" value="Genomic_DNA"/>
</dbReference>
<evidence type="ECO:0000256" key="9">
    <source>
        <dbReference type="SAM" id="SignalP"/>
    </source>
</evidence>
<dbReference type="RefSeq" id="WP_022613093.1">
    <property type="nucleotide sequence ID" value="NZ_LK391965.1"/>
</dbReference>
<dbReference type="PROSITE" id="PS51829">
    <property type="entry name" value="P_HOMO_B"/>
    <property type="match status" value="1"/>
</dbReference>
<dbReference type="PANTHER" id="PTHR42884:SF14">
    <property type="entry name" value="NEUROENDOCRINE CONVERTASE 1"/>
    <property type="match status" value="1"/>
</dbReference>
<evidence type="ECO:0000256" key="2">
    <source>
        <dbReference type="ARBA" id="ARBA00022670"/>
    </source>
</evidence>
<dbReference type="PROSITE" id="PS51892">
    <property type="entry name" value="SUBTILASE"/>
    <property type="match status" value="1"/>
</dbReference>
<dbReference type="CDD" id="cd04059">
    <property type="entry name" value="Peptidases_S8_Protein_convertases_Kexins_Furin-like"/>
    <property type="match status" value="1"/>
</dbReference>
<dbReference type="InterPro" id="IPR015500">
    <property type="entry name" value="Peptidase_S8_subtilisin-rel"/>
</dbReference>
<keyword evidence="5 8" id="KW-0720">Serine protease</keyword>
<dbReference type="Gene3D" id="2.60.120.260">
    <property type="entry name" value="Galactose-binding domain-like"/>
    <property type="match status" value="1"/>
</dbReference>
<dbReference type="InterPro" id="IPR022398">
    <property type="entry name" value="Peptidase_S8_His-AS"/>
</dbReference>
<dbReference type="PROSITE" id="PS00136">
    <property type="entry name" value="SUBTILASE_ASP"/>
    <property type="match status" value="1"/>
</dbReference>